<evidence type="ECO:0000256" key="8">
    <source>
        <dbReference type="PROSITE-ProRule" id="PRU01193"/>
    </source>
</evidence>
<reference evidence="12" key="1">
    <citation type="submission" date="2020-10" db="EMBL/GenBank/DDBJ databases">
        <authorList>
            <person name="Gilroy R."/>
        </authorList>
    </citation>
    <scope>NUCLEOTIDE SEQUENCE</scope>
    <source>
        <strain evidence="12">6919</strain>
    </source>
</reference>
<proteinExistence type="predicted"/>
<evidence type="ECO:0000256" key="6">
    <source>
        <dbReference type="ARBA" id="ARBA00023136"/>
    </source>
</evidence>
<dbReference type="CDD" id="cd04590">
    <property type="entry name" value="CBS_pair_CorC_HlyC_assoc"/>
    <property type="match status" value="1"/>
</dbReference>
<evidence type="ECO:0000256" key="2">
    <source>
        <dbReference type="ARBA" id="ARBA00022692"/>
    </source>
</evidence>
<gene>
    <name evidence="12" type="ORF">IAB88_05515</name>
</gene>
<feature type="domain" description="CNNM transmembrane" evidence="11">
    <location>
        <begin position="1"/>
        <end position="195"/>
    </location>
</feature>
<dbReference type="InterPro" id="IPR044751">
    <property type="entry name" value="Ion_transp-like_CBS"/>
</dbReference>
<evidence type="ECO:0000259" key="11">
    <source>
        <dbReference type="PROSITE" id="PS51846"/>
    </source>
</evidence>
<protein>
    <submittedName>
        <fullName evidence="12">HlyC/CorC family transporter</fullName>
    </submittedName>
</protein>
<dbReference type="InterPro" id="IPR000644">
    <property type="entry name" value="CBS_dom"/>
</dbReference>
<keyword evidence="5 7" id="KW-0129">CBS domain</keyword>
<dbReference type="InterPro" id="IPR005170">
    <property type="entry name" value="Transptr-assoc_dom"/>
</dbReference>
<keyword evidence="6 8" id="KW-0472">Membrane</keyword>
<keyword evidence="2 8" id="KW-0812">Transmembrane</keyword>
<dbReference type="Pfam" id="PF03471">
    <property type="entry name" value="CorC_HlyC"/>
    <property type="match status" value="1"/>
</dbReference>
<dbReference type="Pfam" id="PF01595">
    <property type="entry name" value="CNNM"/>
    <property type="match status" value="1"/>
</dbReference>
<dbReference type="SUPFAM" id="SSF56176">
    <property type="entry name" value="FAD-binding/transporter-associated domain-like"/>
    <property type="match status" value="1"/>
</dbReference>
<dbReference type="GO" id="GO:0050660">
    <property type="term" value="F:flavin adenine dinucleotide binding"/>
    <property type="evidence" value="ECO:0007669"/>
    <property type="project" value="InterPro"/>
</dbReference>
<feature type="transmembrane region" description="Helical" evidence="9">
    <location>
        <begin position="64"/>
        <end position="88"/>
    </location>
</feature>
<dbReference type="Pfam" id="PF00571">
    <property type="entry name" value="CBS"/>
    <property type="match status" value="1"/>
</dbReference>
<feature type="domain" description="CBS" evidence="10">
    <location>
        <begin position="278"/>
        <end position="335"/>
    </location>
</feature>
<dbReference type="AlphaFoldDB" id="A0A9D9NKG9"/>
<evidence type="ECO:0000256" key="5">
    <source>
        <dbReference type="ARBA" id="ARBA00023122"/>
    </source>
</evidence>
<dbReference type="PANTHER" id="PTHR22777">
    <property type="entry name" value="HEMOLYSIN-RELATED"/>
    <property type="match status" value="1"/>
</dbReference>
<dbReference type="PANTHER" id="PTHR22777:SF17">
    <property type="entry name" value="UPF0053 PROTEIN SLL0260"/>
    <property type="match status" value="1"/>
</dbReference>
<dbReference type="EMBL" id="JADIMC010000063">
    <property type="protein sequence ID" value="MBO8476433.1"/>
    <property type="molecule type" value="Genomic_DNA"/>
</dbReference>
<dbReference type="Gene3D" id="3.10.580.10">
    <property type="entry name" value="CBS-domain"/>
    <property type="match status" value="1"/>
</dbReference>
<feature type="transmembrane region" description="Helical" evidence="9">
    <location>
        <begin position="133"/>
        <end position="152"/>
    </location>
</feature>
<sequence>MDFYTALSITLISMAFSAFFSGMEIAFISSNRVRVELDSKKGGIVNHMINFFYRHKDMFISTMLVGNNIMLVIYGMGMAVLLTPLIVLISDNQAFVLLAQTLISTCIILITGEFVPKTVFRINPNSSLRHFSFLLYAVYMILYPISWLASFLSKIIMRLFGAKTATAESSMLTVGELDDYIQKAIDEKKSTDDDEIEHEVKIFQNALDFSTTYLRDCMIPRTDIVGIDIEDTSTEELREKFITTGLSKIIVYKNDIDNIIGYIHISEMFDSGKDWKNHIRSVEYAPESMLANSMMRKMLAEKKSIAVIVDEFGGTSGLVTLEDLVEEIFGEFEDEHDKKRIIDEQIDENTYRLSGRIEIENLNEKYGLGIPENDEYHTLAGYLLYNLSELPAQGDSFEIDGKKYTILKQSSNKIDLVKLEIPQQKQS</sequence>
<keyword evidence="4 8" id="KW-1133">Transmembrane helix</keyword>
<evidence type="ECO:0000256" key="3">
    <source>
        <dbReference type="ARBA" id="ARBA00022737"/>
    </source>
</evidence>
<evidence type="ECO:0000256" key="9">
    <source>
        <dbReference type="SAM" id="Phobius"/>
    </source>
</evidence>
<dbReference type="InterPro" id="IPR046342">
    <property type="entry name" value="CBS_dom_sf"/>
</dbReference>
<evidence type="ECO:0000256" key="7">
    <source>
        <dbReference type="PROSITE-ProRule" id="PRU00703"/>
    </source>
</evidence>
<dbReference type="InterPro" id="IPR002550">
    <property type="entry name" value="CNNM"/>
</dbReference>
<dbReference type="SMART" id="SM01091">
    <property type="entry name" value="CorC_HlyC"/>
    <property type="match status" value="1"/>
</dbReference>
<feature type="transmembrane region" description="Helical" evidence="9">
    <location>
        <begin position="94"/>
        <end position="112"/>
    </location>
</feature>
<keyword evidence="3" id="KW-0677">Repeat</keyword>
<organism evidence="12 13">
    <name type="scientific">Candidatus Limisoma faecipullorum</name>
    <dbReference type="NCBI Taxonomy" id="2840854"/>
    <lineage>
        <taxon>Bacteria</taxon>
        <taxon>Pseudomonadati</taxon>
        <taxon>Bacteroidota</taxon>
        <taxon>Bacteroidia</taxon>
        <taxon>Bacteroidales</taxon>
        <taxon>Candidatus Limisoma</taxon>
    </lineage>
</organism>
<dbReference type="SUPFAM" id="SSF54631">
    <property type="entry name" value="CBS-domain pair"/>
    <property type="match status" value="1"/>
</dbReference>
<evidence type="ECO:0000313" key="13">
    <source>
        <dbReference type="Proteomes" id="UP000823598"/>
    </source>
</evidence>
<name>A0A9D9NKG9_9BACT</name>
<comment type="subcellular location">
    <subcellularLocation>
        <location evidence="1">Membrane</location>
        <topology evidence="1">Multi-pass membrane protein</topology>
    </subcellularLocation>
</comment>
<accession>A0A9D9NKG9</accession>
<dbReference type="GO" id="GO:0005886">
    <property type="term" value="C:plasma membrane"/>
    <property type="evidence" value="ECO:0007669"/>
    <property type="project" value="TreeGrafter"/>
</dbReference>
<comment type="caution">
    <text evidence="12">The sequence shown here is derived from an EMBL/GenBank/DDBJ whole genome shotgun (WGS) entry which is preliminary data.</text>
</comment>
<evidence type="ECO:0000313" key="12">
    <source>
        <dbReference type="EMBL" id="MBO8476433.1"/>
    </source>
</evidence>
<dbReference type="Proteomes" id="UP000823598">
    <property type="component" value="Unassembled WGS sequence"/>
</dbReference>
<dbReference type="InterPro" id="IPR016169">
    <property type="entry name" value="FAD-bd_PCMH_sub2"/>
</dbReference>
<dbReference type="PROSITE" id="PS51846">
    <property type="entry name" value="CNNM"/>
    <property type="match status" value="1"/>
</dbReference>
<dbReference type="InterPro" id="IPR036318">
    <property type="entry name" value="FAD-bd_PCMH-like_sf"/>
</dbReference>
<evidence type="ECO:0000256" key="4">
    <source>
        <dbReference type="ARBA" id="ARBA00022989"/>
    </source>
</evidence>
<feature type="transmembrane region" description="Helical" evidence="9">
    <location>
        <begin position="6"/>
        <end position="27"/>
    </location>
</feature>
<reference evidence="12" key="2">
    <citation type="journal article" date="2021" name="PeerJ">
        <title>Extensive microbial diversity within the chicken gut microbiome revealed by metagenomics and culture.</title>
        <authorList>
            <person name="Gilroy R."/>
            <person name="Ravi A."/>
            <person name="Getino M."/>
            <person name="Pursley I."/>
            <person name="Horton D.L."/>
            <person name="Alikhan N.F."/>
            <person name="Baker D."/>
            <person name="Gharbi K."/>
            <person name="Hall N."/>
            <person name="Watson M."/>
            <person name="Adriaenssens E.M."/>
            <person name="Foster-Nyarko E."/>
            <person name="Jarju S."/>
            <person name="Secka A."/>
            <person name="Antonio M."/>
            <person name="Oren A."/>
            <person name="Chaudhuri R.R."/>
            <person name="La Ragione R."/>
            <person name="Hildebrand F."/>
            <person name="Pallen M.J."/>
        </authorList>
    </citation>
    <scope>NUCLEOTIDE SEQUENCE</scope>
    <source>
        <strain evidence="12">6919</strain>
    </source>
</reference>
<evidence type="ECO:0000256" key="1">
    <source>
        <dbReference type="ARBA" id="ARBA00004141"/>
    </source>
</evidence>
<dbReference type="Gene3D" id="3.30.465.10">
    <property type="match status" value="1"/>
</dbReference>
<evidence type="ECO:0000259" key="10">
    <source>
        <dbReference type="PROSITE" id="PS51371"/>
    </source>
</evidence>
<dbReference type="PROSITE" id="PS51371">
    <property type="entry name" value="CBS"/>
    <property type="match status" value="1"/>
</dbReference>